<keyword evidence="3" id="KW-1133">Transmembrane helix</keyword>
<keyword evidence="1" id="KW-0378">Hydrolase</keyword>
<keyword evidence="6" id="KW-1185">Reference proteome</keyword>
<dbReference type="InterPro" id="IPR011048">
    <property type="entry name" value="Haem_d1_sf"/>
</dbReference>
<dbReference type="Pfam" id="PF00041">
    <property type="entry name" value="fn3"/>
    <property type="match status" value="1"/>
</dbReference>
<dbReference type="InterPro" id="IPR003961">
    <property type="entry name" value="FN3_dom"/>
</dbReference>
<dbReference type="NCBIfam" id="NF012211">
    <property type="entry name" value="tand_rpt_95"/>
    <property type="match status" value="1"/>
</dbReference>
<keyword evidence="2" id="KW-0119">Carbohydrate metabolism</keyword>
<dbReference type="InterPro" id="IPR036116">
    <property type="entry name" value="FN3_sf"/>
</dbReference>
<protein>
    <submittedName>
        <fullName evidence="5">Fibronectin type III domain protein</fullName>
    </submittedName>
</protein>
<feature type="transmembrane region" description="Helical" evidence="3">
    <location>
        <begin position="26"/>
        <end position="48"/>
    </location>
</feature>
<dbReference type="GO" id="GO:0016798">
    <property type="term" value="F:hydrolase activity, acting on glycosyl bonds"/>
    <property type="evidence" value="ECO:0007669"/>
    <property type="project" value="UniProtKB-KW"/>
</dbReference>
<organism evidence="5 6">
    <name type="scientific">Frondihabitans australicus</name>
    <dbReference type="NCBI Taxonomy" id="386892"/>
    <lineage>
        <taxon>Bacteria</taxon>
        <taxon>Bacillati</taxon>
        <taxon>Actinomycetota</taxon>
        <taxon>Actinomycetes</taxon>
        <taxon>Micrococcales</taxon>
        <taxon>Microbacteriaceae</taxon>
        <taxon>Frondihabitans</taxon>
    </lineage>
</organism>
<dbReference type="GO" id="GO:0000272">
    <property type="term" value="P:polysaccharide catabolic process"/>
    <property type="evidence" value="ECO:0007669"/>
    <property type="project" value="UniProtKB-KW"/>
</dbReference>
<accession>A0A495IFV4</accession>
<dbReference type="PROSITE" id="PS50853">
    <property type="entry name" value="FN3"/>
    <property type="match status" value="2"/>
</dbReference>
<dbReference type="InterPro" id="IPR013783">
    <property type="entry name" value="Ig-like_fold"/>
</dbReference>
<dbReference type="Proteomes" id="UP000280008">
    <property type="component" value="Unassembled WGS sequence"/>
</dbReference>
<evidence type="ECO:0000313" key="6">
    <source>
        <dbReference type="Proteomes" id="UP000280008"/>
    </source>
</evidence>
<dbReference type="Gene3D" id="2.60.40.3440">
    <property type="match status" value="1"/>
</dbReference>
<name>A0A495IFV4_9MICO</name>
<evidence type="ECO:0000256" key="3">
    <source>
        <dbReference type="SAM" id="Phobius"/>
    </source>
</evidence>
<keyword evidence="3" id="KW-0472">Membrane</keyword>
<evidence type="ECO:0000259" key="4">
    <source>
        <dbReference type="PROSITE" id="PS50853"/>
    </source>
</evidence>
<dbReference type="EMBL" id="RBKS01000001">
    <property type="protein sequence ID" value="RKR73946.1"/>
    <property type="molecule type" value="Genomic_DNA"/>
</dbReference>
<dbReference type="Gene3D" id="2.60.40.10">
    <property type="entry name" value="Immunoglobulins"/>
    <property type="match status" value="2"/>
</dbReference>
<dbReference type="Pfam" id="PF17963">
    <property type="entry name" value="Big_9"/>
    <property type="match status" value="7"/>
</dbReference>
<dbReference type="SUPFAM" id="SSF51004">
    <property type="entry name" value="C-terminal (heme d1) domain of cytochrome cd1-nitrite reductase"/>
    <property type="match status" value="1"/>
</dbReference>
<dbReference type="SUPFAM" id="SSF49265">
    <property type="entry name" value="Fibronectin type III"/>
    <property type="match status" value="1"/>
</dbReference>
<keyword evidence="3" id="KW-0812">Transmembrane</keyword>
<proteinExistence type="predicted"/>
<reference evidence="5 6" key="1">
    <citation type="submission" date="2018-10" db="EMBL/GenBank/DDBJ databases">
        <title>Sequencing the genomes of 1000 actinobacteria strains.</title>
        <authorList>
            <person name="Klenk H.-P."/>
        </authorList>
    </citation>
    <scope>NUCLEOTIDE SEQUENCE [LARGE SCALE GENOMIC DNA]</scope>
    <source>
        <strain evidence="5 6">DSM 17894</strain>
    </source>
</reference>
<evidence type="ECO:0000313" key="5">
    <source>
        <dbReference type="EMBL" id="RKR73946.1"/>
    </source>
</evidence>
<dbReference type="CDD" id="cd00063">
    <property type="entry name" value="FN3"/>
    <property type="match status" value="2"/>
</dbReference>
<feature type="domain" description="Fibronectin type-III" evidence="4">
    <location>
        <begin position="1587"/>
        <end position="1685"/>
    </location>
</feature>
<evidence type="ECO:0000256" key="2">
    <source>
        <dbReference type="ARBA" id="ARBA00023326"/>
    </source>
</evidence>
<comment type="caution">
    <text evidence="5">The sequence shown here is derived from an EMBL/GenBank/DDBJ whole genome shotgun (WGS) entry which is preliminary data.</text>
</comment>
<evidence type="ECO:0000256" key="1">
    <source>
        <dbReference type="ARBA" id="ARBA00023295"/>
    </source>
</evidence>
<feature type="domain" description="Fibronectin type-III" evidence="4">
    <location>
        <begin position="1494"/>
        <end position="1586"/>
    </location>
</feature>
<sequence>MRGRVSVADRLRRLLRRLVARLRARLPLTITVVSAIVVAALVAVAVIVSPGYTRQRMNLDDGSAWVANGASRLVGDANAEIGQLTTTIDTTGTTLSLLQSPSHLVVHDEASNTLDVMNPSTATLTDTVPLPDGVPDVVGAGDWVAITLPSSGDTWVTRVADLSRFSAKSSPTLSLGVNSSFAIDADGRYAGYSAKSGKLVTGTFGAATGGSTSAAAAVSTSRKVEFPGTSKSVQVTLVAGRPALFDPSSDRAWVDGASIDLTKNVADPGTALLEQPTTTGDRVLLGHRAGLVALPLSGGSATSLQAGTTGKAAAPVSIDGCEYAAWSNGRAERYCGGATRGQAVRLQGESGDGAIVLEVNGHHVVANDPADGRSWAIQNGGRLIDNWSDFDQKTNTETTKQQLKDVPPKLAAEEAPPVAVDDAFGVRAGRANTLPVLLNDSDPNGDPIVISQVTSISPQFGTLDIVGDAQQLQLTTRATATGHVTFDYTITDGRGGQDHATVTVTVRSPGQNSAPVQKRVTRTSVASGGTVSLNVLGDWADPDSDPIYLASASTAAPNSVDFTQDGRVTFHDGDASGDLKTIAITVSDGTATGTGSVSVTVGPPGTVAITAESFAITGYTGQQVQIAPLGDVRGGTGTVSLDGVSAASGDDSLQIQPDYTNGVFAVTASRAGTHHLQYSVTDGKQTATGTIRLEIADPPSENLPPVTMPTTAFLYLQDTRSVDVLANDSDPAGGVLSVTAVSGLPGSGSVVAGIVDQSGLRVRLVRTLDAPVTFHYTVSNGKASAQGSVTVVQIPEPSRLQAPVANPDRVTVRVGTVADIPVLDNDVQPNDKPLQLAGALVKNVPDGDGLLFTSGSELRYLAPDHPGTYSAAYRVTQSDGQYATAPVTIVVKGDDAENDRAPVPQTVTARVTAGGTVTIPIPLAGIDPDGDAVSLVGQATSPHLGAISKVGSDSLTYRASSYSSGTDTFQYTVVDSLGVGGTGTIRVGVVPSSGTTQAPAAQDDLVTTRPGTRLTVPVLDNDTDPQQSPLVVTGAEATSKAITPVTTADSVRLTAPKTPGSYGVLYTIRNERGAQASAWLYLDVAKNAPLASPTATDVVLTSQAVAHRASVVVDAMKAVTFSEGQTSDLKLSVLPGYGHATVQPDGTIRVTVTAKSQIVPYRVTRKDDPKASATAFIWVPGSLSGRPEIRSNAPALTVVSGSRLVVHLADQLIGVGGRRVTLAGSSSVSATYSDGSSLVVDDTTLQYTSEANYFGPASITLTVTDGRPGDASSQATLTLPITVTPKNDEPPVLNGASITLESGAQTTVDLRALTDYPYPDRIDSLTYSAVSGSPTVATASVSAATLTIRGVDGVQVGRTAKIVVSVRDGHGAGKSGIVSVTIVRSTRPIVEPIPDSVTIRRGAAATVDVLANDEATNPFPGRPLHVVSVGGGAVPSGVTVSESADRSRVTVTVSKSAATGTVTIPYEVGDVTDDPTRYASSTISVLVQDVPDAPVGPPAVVATDTAKAQVTLAIPHAFPNYSDVTGYTVTSTDKTVTAACTNPDACVVSGLVYGTAYSFTAVATNALGDGAASPPSAPVIVDGSPSAPVNVTVTATHDDPNGHSLAIAWQPGLSVPGSPVQSYDVSLTGPNGYSHTESVPADQTAVRVSDPGIQPGSGYTASIVAHNKTNASAPGTGSTTAVGPPNGVIVTSHLTVSNGQFAVEVDWTPGSANGGPGLSYSVARTDDGPSSCSGNSLPGTPVAGTSWIDADPGNNGTQYHVYATNGLFCSTFTSGFTNTRLPAAPNGSAALATNPDGGAQDIQIGALTPGDGQQVDHYEYGLVNANEAQPNSWATIVQGGGFVTGPGHDTSRYGTATDVWVRACSLSSEDSCGPAQRIGANLTPAKAATP</sequence>
<keyword evidence="2" id="KW-0624">Polysaccharide degradation</keyword>
<keyword evidence="1" id="KW-0326">Glycosidase</keyword>
<gene>
    <name evidence="5" type="ORF">C8E83_1046</name>
</gene>
<dbReference type="SMART" id="SM00060">
    <property type="entry name" value="FN3"/>
    <property type="match status" value="2"/>
</dbReference>